<evidence type="ECO:0000256" key="2">
    <source>
        <dbReference type="ARBA" id="ARBA00008000"/>
    </source>
</evidence>
<dbReference type="SUPFAM" id="SSF56176">
    <property type="entry name" value="FAD-binding/transporter-associated domain-like"/>
    <property type="match status" value="1"/>
</dbReference>
<dbReference type="InterPro" id="IPR006094">
    <property type="entry name" value="Oxid_FAD_bind_N"/>
</dbReference>
<keyword evidence="4" id="KW-0274">FAD</keyword>
<dbReference type="InterPro" id="IPR016169">
    <property type="entry name" value="FAD-bd_PCMH_sub2"/>
</dbReference>
<evidence type="ECO:0000256" key="3">
    <source>
        <dbReference type="ARBA" id="ARBA00022630"/>
    </source>
</evidence>
<evidence type="ECO:0000256" key="4">
    <source>
        <dbReference type="ARBA" id="ARBA00022827"/>
    </source>
</evidence>
<evidence type="ECO:0000259" key="6">
    <source>
        <dbReference type="PROSITE" id="PS51387"/>
    </source>
</evidence>
<reference evidence="8" key="1">
    <citation type="journal article" date="2023" name="Arch. Microbiol.">
        <title>Desulfoferula mesophilus gen. nov. sp. nov., a mesophilic sulfate-reducing bacterium isolated from a brackish lake sediment.</title>
        <authorList>
            <person name="Watanabe T."/>
            <person name="Yabe T."/>
            <person name="Tsuji J.M."/>
            <person name="Fukui M."/>
        </authorList>
    </citation>
    <scope>NUCLEOTIDE SEQUENCE [LARGE SCALE GENOMIC DNA]</scope>
    <source>
        <strain evidence="8">12FAK</strain>
    </source>
</reference>
<keyword evidence="5" id="KW-0560">Oxidoreductase</keyword>
<sequence length="459" mass="49456">MEQRDREAIMEIVGEEHFTTELIDLVSYSYDGSDHNHRPEAAAFPADTAQISLIMQLANERRFPVVPRGAGTSMTGSAVPIKGGLVLDLVRMNRILEIRIPDRQVMVQPGVVYAALQKALAPSGFCFPPDPASGKVCTLGGNVATNAGGIRGAKYGVTRDYVLALEVVLPDGRVVHTGSKCMKSSSGLDLTRMFVGSEGVLGIITEITLKINPKPQASCTAIASFATLQQAGQAVTDVMCSGILPSVLEIMEENTIRVLRENAKADLPDVKALLLVETDGYTEAEAAYGMEKVVAAFQANGADTISRAKDKQESEKLWTIRRAVGSTSGSLRPNNLSEDVTVPISKVPQLLEGIQKIMQGQPYPFVIFGHAGDGNLHPKIMFDGSDPQQVREVHLLADKVFQLTCDLEGTLSGEHGIGLAKAPYMNLEHEPLAMDLMRLLKRTLDPNNVLNPGKMALDG</sequence>
<dbReference type="Proteomes" id="UP001366166">
    <property type="component" value="Chromosome"/>
</dbReference>
<dbReference type="InterPro" id="IPR016171">
    <property type="entry name" value="Vanillyl_alc_oxidase_C-sub2"/>
</dbReference>
<dbReference type="InterPro" id="IPR004113">
    <property type="entry name" value="FAD-bd_oxidored_4_C"/>
</dbReference>
<evidence type="ECO:0000313" key="8">
    <source>
        <dbReference type="Proteomes" id="UP001366166"/>
    </source>
</evidence>
<dbReference type="Pfam" id="PF02913">
    <property type="entry name" value="FAD-oxidase_C"/>
    <property type="match status" value="1"/>
</dbReference>
<dbReference type="SUPFAM" id="SSF55103">
    <property type="entry name" value="FAD-linked oxidases, C-terminal domain"/>
    <property type="match status" value="1"/>
</dbReference>
<keyword evidence="8" id="KW-1185">Reference proteome</keyword>
<dbReference type="PANTHER" id="PTHR42934">
    <property type="entry name" value="GLYCOLATE OXIDASE SUBUNIT GLCD"/>
    <property type="match status" value="1"/>
</dbReference>
<proteinExistence type="inferred from homology"/>
<dbReference type="FunFam" id="1.10.45.10:FF:000001">
    <property type="entry name" value="D-lactate dehydrogenase mitochondrial"/>
    <property type="match status" value="1"/>
</dbReference>
<dbReference type="PANTHER" id="PTHR42934:SF1">
    <property type="entry name" value="GLYCOLATE OXIDASE SUBUNIT GLCD"/>
    <property type="match status" value="1"/>
</dbReference>
<dbReference type="KEGG" id="dmp:FAK_21920"/>
<organism evidence="7 8">
    <name type="scientific">Desulfoferula mesophila</name>
    <dbReference type="NCBI Taxonomy" id="3058419"/>
    <lineage>
        <taxon>Bacteria</taxon>
        <taxon>Pseudomonadati</taxon>
        <taxon>Thermodesulfobacteriota</taxon>
        <taxon>Desulfarculia</taxon>
        <taxon>Desulfarculales</taxon>
        <taxon>Desulfarculaceae</taxon>
        <taxon>Desulfoferula</taxon>
    </lineage>
</organism>
<evidence type="ECO:0000313" key="7">
    <source>
        <dbReference type="EMBL" id="BEQ15126.1"/>
    </source>
</evidence>
<name>A0AAU9EXH6_9BACT</name>
<dbReference type="Gene3D" id="3.30.70.2740">
    <property type="match status" value="1"/>
</dbReference>
<dbReference type="Gene3D" id="3.30.465.10">
    <property type="match status" value="1"/>
</dbReference>
<dbReference type="GO" id="GO:0016491">
    <property type="term" value="F:oxidoreductase activity"/>
    <property type="evidence" value="ECO:0007669"/>
    <property type="project" value="UniProtKB-KW"/>
</dbReference>
<comment type="similarity">
    <text evidence="2">Belongs to the FAD-binding oxidoreductase/transferase type 4 family.</text>
</comment>
<keyword evidence="3" id="KW-0285">Flavoprotein</keyword>
<dbReference type="InterPro" id="IPR016166">
    <property type="entry name" value="FAD-bd_PCMH"/>
</dbReference>
<protein>
    <submittedName>
        <fullName evidence="7">FAD-binding protein</fullName>
    </submittedName>
</protein>
<dbReference type="InterPro" id="IPR016164">
    <property type="entry name" value="FAD-linked_Oxase-like_C"/>
</dbReference>
<accession>A0AAU9EXH6</accession>
<dbReference type="PROSITE" id="PS51387">
    <property type="entry name" value="FAD_PCMH"/>
    <property type="match status" value="1"/>
</dbReference>
<dbReference type="AlphaFoldDB" id="A0AAU9EXH6"/>
<dbReference type="Pfam" id="PF01565">
    <property type="entry name" value="FAD_binding_4"/>
    <property type="match status" value="1"/>
</dbReference>
<dbReference type="EMBL" id="AP028679">
    <property type="protein sequence ID" value="BEQ15126.1"/>
    <property type="molecule type" value="Genomic_DNA"/>
</dbReference>
<comment type="cofactor">
    <cofactor evidence="1">
        <name>FAD</name>
        <dbReference type="ChEBI" id="CHEBI:57692"/>
    </cofactor>
</comment>
<dbReference type="Gene3D" id="1.10.45.10">
    <property type="entry name" value="Vanillyl-alcohol Oxidase, Chain A, domain 4"/>
    <property type="match status" value="1"/>
</dbReference>
<dbReference type="InterPro" id="IPR051914">
    <property type="entry name" value="FAD-linked_OxidoTrans_Type4"/>
</dbReference>
<dbReference type="GO" id="GO:0071949">
    <property type="term" value="F:FAD binding"/>
    <property type="evidence" value="ECO:0007669"/>
    <property type="project" value="InterPro"/>
</dbReference>
<gene>
    <name evidence="7" type="primary">glcD-1</name>
    <name evidence="7" type="ORF">FAK_21920</name>
</gene>
<dbReference type="FunFam" id="3.30.70.2740:FF:000001">
    <property type="entry name" value="D-lactate dehydrogenase mitochondrial"/>
    <property type="match status" value="1"/>
</dbReference>
<evidence type="ECO:0000256" key="1">
    <source>
        <dbReference type="ARBA" id="ARBA00001974"/>
    </source>
</evidence>
<dbReference type="InterPro" id="IPR036318">
    <property type="entry name" value="FAD-bd_PCMH-like_sf"/>
</dbReference>
<feature type="domain" description="FAD-binding PCMH-type" evidence="6">
    <location>
        <begin position="35"/>
        <end position="214"/>
    </location>
</feature>
<evidence type="ECO:0000256" key="5">
    <source>
        <dbReference type="ARBA" id="ARBA00023002"/>
    </source>
</evidence>